<accession>A0A813NAU1</accession>
<gene>
    <name evidence="2" type="ORF">JXQ802_LOCUS633</name>
</gene>
<dbReference type="Proteomes" id="UP000663870">
    <property type="component" value="Unassembled WGS sequence"/>
</dbReference>
<sequence length="339" mass="39135">MGILKNFENDGIENEHINSISNIDPLINTNNFNDSTASSEDEETHENIVVSAPPTNSTVPLTSNRTPKIKKSISKMPKPTLQVKNIGGKKSQGNRHARRHENMCFLLNLAKDLDEDFAEVNINDLVDTTISAFAQLLLSKNKMKIWNEFIELPESQQEHIVKIATNKEKKGKKIRHEKNKQRFNNGTTSISCSSDENFETFVLIENHTTINNHESIDPLRRQEEADTCFRRIDPNIRYTLKSMLKRRHVPLDRISCFEDDIIPFFKEHPDSVYLRDLNNGFDRMLLHAVCQYLNLISKSFTQDGERYIQVENRYITFVPPITLLSEYVKLLDGTMKNDL</sequence>
<organism evidence="2 3">
    <name type="scientific">Rotaria sordida</name>
    <dbReference type="NCBI Taxonomy" id="392033"/>
    <lineage>
        <taxon>Eukaryota</taxon>
        <taxon>Metazoa</taxon>
        <taxon>Spiralia</taxon>
        <taxon>Gnathifera</taxon>
        <taxon>Rotifera</taxon>
        <taxon>Eurotatoria</taxon>
        <taxon>Bdelloidea</taxon>
        <taxon>Philodinida</taxon>
        <taxon>Philodinidae</taxon>
        <taxon>Rotaria</taxon>
    </lineage>
</organism>
<protein>
    <recommendedName>
        <fullName evidence="1">R3H domain-containing protein</fullName>
    </recommendedName>
</protein>
<name>A0A813NAU1_9BILA</name>
<dbReference type="PANTHER" id="PTHR32019">
    <property type="entry name" value="R3H DOMAIN-CONTAINING PROTEIN 4"/>
    <property type="match status" value="1"/>
</dbReference>
<dbReference type="PROSITE" id="PS51061">
    <property type="entry name" value="R3H"/>
    <property type="match status" value="1"/>
</dbReference>
<dbReference type="Gene3D" id="3.30.1370.50">
    <property type="entry name" value="R3H-like domain"/>
    <property type="match status" value="1"/>
</dbReference>
<dbReference type="InterPro" id="IPR036867">
    <property type="entry name" value="R3H_dom_sf"/>
</dbReference>
<dbReference type="PANTHER" id="PTHR32019:SF2">
    <property type="entry name" value="R3H DOMAIN-CONTAINING PROTEIN 4"/>
    <property type="match status" value="1"/>
</dbReference>
<dbReference type="SUPFAM" id="SSF82708">
    <property type="entry name" value="R3H domain"/>
    <property type="match status" value="1"/>
</dbReference>
<dbReference type="InterPro" id="IPR001374">
    <property type="entry name" value="R3H_dom"/>
</dbReference>
<dbReference type="InterPro" id="IPR039629">
    <property type="entry name" value="R3HDM4"/>
</dbReference>
<dbReference type="Pfam" id="PF13902">
    <property type="entry name" value="R3H-assoc"/>
    <property type="match status" value="1"/>
</dbReference>
<feature type="domain" description="R3H" evidence="1">
    <location>
        <begin position="251"/>
        <end position="314"/>
    </location>
</feature>
<evidence type="ECO:0000313" key="2">
    <source>
        <dbReference type="EMBL" id="CAF0732948.1"/>
    </source>
</evidence>
<keyword evidence="3" id="KW-1185">Reference proteome</keyword>
<dbReference type="CDD" id="cd02325">
    <property type="entry name" value="R3H"/>
    <property type="match status" value="1"/>
</dbReference>
<dbReference type="GO" id="GO:0003676">
    <property type="term" value="F:nucleic acid binding"/>
    <property type="evidence" value="ECO:0007669"/>
    <property type="project" value="UniProtKB-UniRule"/>
</dbReference>
<dbReference type="AlphaFoldDB" id="A0A813NAU1"/>
<dbReference type="InterPro" id="IPR025952">
    <property type="entry name" value="R3H-assoc_dom"/>
</dbReference>
<dbReference type="EMBL" id="CAJNOL010000006">
    <property type="protein sequence ID" value="CAF0732948.1"/>
    <property type="molecule type" value="Genomic_DNA"/>
</dbReference>
<comment type="caution">
    <text evidence="2">The sequence shown here is derived from an EMBL/GenBank/DDBJ whole genome shotgun (WGS) entry which is preliminary data.</text>
</comment>
<evidence type="ECO:0000259" key="1">
    <source>
        <dbReference type="PROSITE" id="PS51061"/>
    </source>
</evidence>
<proteinExistence type="predicted"/>
<reference evidence="2" key="1">
    <citation type="submission" date="2021-02" db="EMBL/GenBank/DDBJ databases">
        <authorList>
            <person name="Nowell W R."/>
        </authorList>
    </citation>
    <scope>NUCLEOTIDE SEQUENCE</scope>
</reference>
<evidence type="ECO:0000313" key="3">
    <source>
        <dbReference type="Proteomes" id="UP000663870"/>
    </source>
</evidence>